<dbReference type="Proteomes" id="UP000316181">
    <property type="component" value="Unassembled WGS sequence"/>
</dbReference>
<evidence type="ECO:0000256" key="2">
    <source>
        <dbReference type="ARBA" id="ARBA00022801"/>
    </source>
</evidence>
<proteinExistence type="inferred from homology"/>
<keyword evidence="2" id="KW-0378">Hydrolase</keyword>
<protein>
    <submittedName>
        <fullName evidence="4">Dimethylargininase</fullName>
    </submittedName>
</protein>
<evidence type="ECO:0000256" key="3">
    <source>
        <dbReference type="PIRSR" id="PIRSR633199-1"/>
    </source>
</evidence>
<dbReference type="Gene3D" id="3.75.10.10">
    <property type="entry name" value="L-arginine/glycine Amidinotransferase, Chain A"/>
    <property type="match status" value="1"/>
</dbReference>
<dbReference type="GO" id="GO:0016403">
    <property type="term" value="F:dimethylargininase activity"/>
    <property type="evidence" value="ECO:0007669"/>
    <property type="project" value="TreeGrafter"/>
</dbReference>
<evidence type="ECO:0000313" key="5">
    <source>
        <dbReference type="Proteomes" id="UP000316181"/>
    </source>
</evidence>
<dbReference type="GO" id="GO:0016597">
    <property type="term" value="F:amino acid binding"/>
    <property type="evidence" value="ECO:0007669"/>
    <property type="project" value="TreeGrafter"/>
</dbReference>
<dbReference type="EMBL" id="VFNV01000001">
    <property type="protein sequence ID" value="TQK76484.1"/>
    <property type="molecule type" value="Genomic_DNA"/>
</dbReference>
<dbReference type="GO" id="GO:0006525">
    <property type="term" value="P:arginine metabolic process"/>
    <property type="evidence" value="ECO:0007669"/>
    <property type="project" value="TreeGrafter"/>
</dbReference>
<comment type="caution">
    <text evidence="4">The sequence shown here is derived from an EMBL/GenBank/DDBJ whole genome shotgun (WGS) entry which is preliminary data.</text>
</comment>
<reference evidence="4 5" key="1">
    <citation type="submission" date="2019-06" db="EMBL/GenBank/DDBJ databases">
        <title>Sequencing the genomes of 1000 actinobacteria strains.</title>
        <authorList>
            <person name="Klenk H.-P."/>
        </authorList>
    </citation>
    <scope>NUCLEOTIDE SEQUENCE [LARGE SCALE GENOMIC DNA]</scope>
    <source>
        <strain evidence="4 5">DSM 10596</strain>
    </source>
</reference>
<dbReference type="PANTHER" id="PTHR12737">
    <property type="entry name" value="DIMETHYLARGININE DIMETHYLAMINOHYDROLASE"/>
    <property type="match status" value="1"/>
</dbReference>
<dbReference type="PANTHER" id="PTHR12737:SF9">
    <property type="entry name" value="DIMETHYLARGININASE"/>
    <property type="match status" value="1"/>
</dbReference>
<evidence type="ECO:0000313" key="4">
    <source>
        <dbReference type="EMBL" id="TQK76484.1"/>
    </source>
</evidence>
<dbReference type="SUPFAM" id="SSF55909">
    <property type="entry name" value="Pentein"/>
    <property type="match status" value="1"/>
</dbReference>
<dbReference type="GO" id="GO:0000052">
    <property type="term" value="P:citrulline metabolic process"/>
    <property type="evidence" value="ECO:0007669"/>
    <property type="project" value="TreeGrafter"/>
</dbReference>
<dbReference type="AlphaFoldDB" id="A0A542SPD7"/>
<gene>
    <name evidence="4" type="ORF">FB389_1160</name>
</gene>
<dbReference type="GO" id="GO:0045429">
    <property type="term" value="P:positive regulation of nitric oxide biosynthetic process"/>
    <property type="evidence" value="ECO:0007669"/>
    <property type="project" value="TreeGrafter"/>
</dbReference>
<dbReference type="InterPro" id="IPR033199">
    <property type="entry name" value="DDAH-like"/>
</dbReference>
<feature type="active site" description="Proton donor" evidence="3">
    <location>
        <position position="147"/>
    </location>
</feature>
<dbReference type="NCBIfam" id="NF045660">
    <property type="entry name" value="DiMthArgaseDdahStm"/>
    <property type="match status" value="1"/>
</dbReference>
<organism evidence="4 5">
    <name type="scientific">Rarobacter incanus</name>
    <dbReference type="NCBI Taxonomy" id="153494"/>
    <lineage>
        <taxon>Bacteria</taxon>
        <taxon>Bacillati</taxon>
        <taxon>Actinomycetota</taxon>
        <taxon>Actinomycetes</taxon>
        <taxon>Micrococcales</taxon>
        <taxon>Rarobacteraceae</taxon>
        <taxon>Rarobacter</taxon>
    </lineage>
</organism>
<comment type="similarity">
    <text evidence="1">Belongs to the DDAH family.</text>
</comment>
<accession>A0A542SPD7</accession>
<keyword evidence="5" id="KW-1185">Reference proteome</keyword>
<sequence>MGELTHFSRVAVDADLALAQWRGYVDALAAAGFSPLEVASADNQPDGVFVEDTVVMLGATAVISLPGAASRRGEIDTMARTVSELGVDVQRIVSPGTLEGGDVLKVGSTVYVGRSSRTNDAGIAQLEAIAARLGYRVVAVPVTKTLHLKSQVTALPDGTVIGYEPLVDSAAVFPKFLPVPEPEGVAVVVLDESTVLMSAAAPRTAELLRERGLAVIAVPITEFEKMEGCVTCLSVRVR</sequence>
<evidence type="ECO:0000256" key="1">
    <source>
        <dbReference type="ARBA" id="ARBA00008532"/>
    </source>
</evidence>
<feature type="active site" description="Nucleophile" evidence="3">
    <location>
        <position position="232"/>
    </location>
</feature>
<name>A0A542SPD7_9MICO</name>